<comment type="caution">
    <text evidence="2">The sequence shown here is derived from an EMBL/GenBank/DDBJ whole genome shotgun (WGS) entry which is preliminary data.</text>
</comment>
<accession>A0A6L6QPG9</accession>
<evidence type="ECO:0000313" key="2">
    <source>
        <dbReference type="EMBL" id="MTW14011.1"/>
    </source>
</evidence>
<dbReference type="RefSeq" id="WP_155456916.1">
    <property type="nucleotide sequence ID" value="NZ_WNKX01000031.1"/>
</dbReference>
<dbReference type="AlphaFoldDB" id="A0A6L6QPG9"/>
<feature type="transmembrane region" description="Helical" evidence="1">
    <location>
        <begin position="12"/>
        <end position="33"/>
    </location>
</feature>
<evidence type="ECO:0000256" key="1">
    <source>
        <dbReference type="SAM" id="Phobius"/>
    </source>
</evidence>
<name>A0A6L6QPG9_9BURK</name>
<protein>
    <submittedName>
        <fullName evidence="2">Uncharacterized protein</fullName>
    </submittedName>
</protein>
<keyword evidence="1" id="KW-0472">Membrane</keyword>
<dbReference type="Pfam" id="PF20337">
    <property type="entry name" value="DUF6632"/>
    <property type="match status" value="1"/>
</dbReference>
<feature type="transmembrane region" description="Helical" evidence="1">
    <location>
        <begin position="45"/>
        <end position="64"/>
    </location>
</feature>
<dbReference type="InterPro" id="IPR046572">
    <property type="entry name" value="DUF6632"/>
</dbReference>
<feature type="transmembrane region" description="Helical" evidence="1">
    <location>
        <begin position="71"/>
        <end position="93"/>
    </location>
</feature>
<keyword evidence="1" id="KW-1133">Transmembrane helix</keyword>
<keyword evidence="3" id="KW-1185">Reference proteome</keyword>
<sequence>MIEANRTRCLRIALLAFGAIFLFAVYPLTVLWPSGWAWHHGRSEYLEMIIAIYATLGVFLLLASRNPERHISLISFTIWSSIVHGGVMALQSLSNPMHAGHLIGDVPALFIVAAVLAWLSPQAFKAPFK</sequence>
<dbReference type="Proteomes" id="UP000472320">
    <property type="component" value="Unassembled WGS sequence"/>
</dbReference>
<organism evidence="2 3">
    <name type="scientific">Massilia eburnea</name>
    <dbReference type="NCBI Taxonomy" id="1776165"/>
    <lineage>
        <taxon>Bacteria</taxon>
        <taxon>Pseudomonadati</taxon>
        <taxon>Pseudomonadota</taxon>
        <taxon>Betaproteobacteria</taxon>
        <taxon>Burkholderiales</taxon>
        <taxon>Oxalobacteraceae</taxon>
        <taxon>Telluria group</taxon>
        <taxon>Massilia</taxon>
    </lineage>
</organism>
<evidence type="ECO:0000313" key="3">
    <source>
        <dbReference type="Proteomes" id="UP000472320"/>
    </source>
</evidence>
<feature type="transmembrane region" description="Helical" evidence="1">
    <location>
        <begin position="99"/>
        <end position="119"/>
    </location>
</feature>
<dbReference type="EMBL" id="WNKX01000031">
    <property type="protein sequence ID" value="MTW14011.1"/>
    <property type="molecule type" value="Genomic_DNA"/>
</dbReference>
<keyword evidence="1" id="KW-0812">Transmembrane</keyword>
<proteinExistence type="predicted"/>
<dbReference type="OrthoDB" id="118744at2"/>
<gene>
    <name evidence="2" type="ORF">GM658_25690</name>
</gene>
<reference evidence="2 3" key="1">
    <citation type="submission" date="2019-11" db="EMBL/GenBank/DDBJ databases">
        <title>Type strains purchased from KCTC, JCM and DSMZ.</title>
        <authorList>
            <person name="Lu H."/>
        </authorList>
    </citation>
    <scope>NUCLEOTIDE SEQUENCE [LARGE SCALE GENOMIC DNA]</scope>
    <source>
        <strain evidence="2 3">JCM 31587</strain>
    </source>
</reference>